<evidence type="ECO:0000313" key="7">
    <source>
        <dbReference type="EMBL" id="TXG90347.1"/>
    </source>
</evidence>
<protein>
    <submittedName>
        <fullName evidence="7">IclR family transcriptional regulator</fullName>
    </submittedName>
</protein>
<dbReference type="Proteomes" id="UP000471120">
    <property type="component" value="Unassembled WGS sequence"/>
</dbReference>
<feature type="domain" description="HTH iclR-type" evidence="5">
    <location>
        <begin position="31"/>
        <end position="91"/>
    </location>
</feature>
<evidence type="ECO:0000256" key="2">
    <source>
        <dbReference type="ARBA" id="ARBA00023125"/>
    </source>
</evidence>
<dbReference type="InterPro" id="IPR036390">
    <property type="entry name" value="WH_DNA-bd_sf"/>
</dbReference>
<accession>A0A6P2CC67</accession>
<keyword evidence="3" id="KW-0804">Transcription</keyword>
<evidence type="ECO:0000256" key="4">
    <source>
        <dbReference type="SAM" id="MobiDB-lite"/>
    </source>
</evidence>
<feature type="domain" description="IclR-ED" evidence="6">
    <location>
        <begin position="92"/>
        <end position="272"/>
    </location>
</feature>
<dbReference type="Gene3D" id="1.10.10.10">
    <property type="entry name" value="Winged helix-like DNA-binding domain superfamily/Winged helix DNA-binding domain"/>
    <property type="match status" value="1"/>
</dbReference>
<dbReference type="InterPro" id="IPR005471">
    <property type="entry name" value="Tscrpt_reg_IclR_N"/>
</dbReference>
<dbReference type="InterPro" id="IPR014757">
    <property type="entry name" value="Tscrpt_reg_IclR_C"/>
</dbReference>
<evidence type="ECO:0000259" key="5">
    <source>
        <dbReference type="PROSITE" id="PS51077"/>
    </source>
</evidence>
<evidence type="ECO:0000256" key="1">
    <source>
        <dbReference type="ARBA" id="ARBA00023015"/>
    </source>
</evidence>
<keyword evidence="2" id="KW-0238">DNA-binding</keyword>
<dbReference type="Pfam" id="PF09339">
    <property type="entry name" value="HTH_IclR"/>
    <property type="match status" value="1"/>
</dbReference>
<keyword evidence="1" id="KW-0805">Transcription regulation</keyword>
<dbReference type="EMBL" id="QRCM01000001">
    <property type="protein sequence ID" value="TXG90347.1"/>
    <property type="molecule type" value="Genomic_DNA"/>
</dbReference>
<proteinExistence type="predicted"/>
<sequence length="307" mass="33175">MTVLDVDQTVPESRGATADDAAPQPPRDAPVSMVERVTLILDSFDAPTTRLTLEEVSCRAGLPRSTVHRILDQLVKLDWIEHASFGYCLGRRSLGFGADPDGHARIREAAAPVLHTLHMRTGLVVHLSVLDGGDGVYLDKIGGKLAAALPSRVGGRVPAHATACGKALLAWLDPESVDDLYRHEYPRRATERTIGDVSLLHQELGRIRRRHGVAFERDEAVRGVSCVGVAVRGHDGPVASISLAGRTQEVHLERVAPIVAEAARDVTGALFPETGRRRTRAVPDAVPPSWTPPALDRMLSMPPTGWL</sequence>
<dbReference type="SUPFAM" id="SSF46785">
    <property type="entry name" value="Winged helix' DNA-binding domain"/>
    <property type="match status" value="1"/>
</dbReference>
<dbReference type="PANTHER" id="PTHR30136:SF24">
    <property type="entry name" value="HTH-TYPE TRANSCRIPTIONAL REPRESSOR ALLR"/>
    <property type="match status" value="1"/>
</dbReference>
<feature type="region of interest" description="Disordered" evidence="4">
    <location>
        <begin position="276"/>
        <end position="307"/>
    </location>
</feature>
<dbReference type="RefSeq" id="WP_010837215.1">
    <property type="nucleotide sequence ID" value="NZ_QRCM01000001.1"/>
</dbReference>
<dbReference type="SUPFAM" id="SSF55781">
    <property type="entry name" value="GAF domain-like"/>
    <property type="match status" value="1"/>
</dbReference>
<dbReference type="InterPro" id="IPR050707">
    <property type="entry name" value="HTH_MetabolicPath_Reg"/>
</dbReference>
<dbReference type="GO" id="GO:0045892">
    <property type="term" value="P:negative regulation of DNA-templated transcription"/>
    <property type="evidence" value="ECO:0007669"/>
    <property type="project" value="TreeGrafter"/>
</dbReference>
<evidence type="ECO:0000256" key="3">
    <source>
        <dbReference type="ARBA" id="ARBA00023163"/>
    </source>
</evidence>
<dbReference type="PROSITE" id="PS51078">
    <property type="entry name" value="ICLR_ED"/>
    <property type="match status" value="1"/>
</dbReference>
<name>A0A6P2CC67_9NOCA</name>
<feature type="region of interest" description="Disordered" evidence="4">
    <location>
        <begin position="1"/>
        <end position="29"/>
    </location>
</feature>
<evidence type="ECO:0000259" key="6">
    <source>
        <dbReference type="PROSITE" id="PS51078"/>
    </source>
</evidence>
<organism evidence="7 8">
    <name type="scientific">Rhodococcus rhodnii</name>
    <dbReference type="NCBI Taxonomy" id="38312"/>
    <lineage>
        <taxon>Bacteria</taxon>
        <taxon>Bacillati</taxon>
        <taxon>Actinomycetota</taxon>
        <taxon>Actinomycetes</taxon>
        <taxon>Mycobacteriales</taxon>
        <taxon>Nocardiaceae</taxon>
        <taxon>Rhodococcus</taxon>
    </lineage>
</organism>
<dbReference type="GO" id="GO:0003700">
    <property type="term" value="F:DNA-binding transcription factor activity"/>
    <property type="evidence" value="ECO:0007669"/>
    <property type="project" value="TreeGrafter"/>
</dbReference>
<dbReference type="InterPro" id="IPR036388">
    <property type="entry name" value="WH-like_DNA-bd_sf"/>
</dbReference>
<dbReference type="Gene3D" id="3.30.450.40">
    <property type="match status" value="1"/>
</dbReference>
<dbReference type="GO" id="GO:0003677">
    <property type="term" value="F:DNA binding"/>
    <property type="evidence" value="ECO:0007669"/>
    <property type="project" value="UniProtKB-KW"/>
</dbReference>
<evidence type="ECO:0000313" key="8">
    <source>
        <dbReference type="Proteomes" id="UP000471120"/>
    </source>
</evidence>
<gene>
    <name evidence="7" type="ORF">DW322_09065</name>
</gene>
<dbReference type="Pfam" id="PF01614">
    <property type="entry name" value="IclR_C"/>
    <property type="match status" value="1"/>
</dbReference>
<dbReference type="InterPro" id="IPR029016">
    <property type="entry name" value="GAF-like_dom_sf"/>
</dbReference>
<comment type="caution">
    <text evidence="7">The sequence shown here is derived from an EMBL/GenBank/DDBJ whole genome shotgun (WGS) entry which is preliminary data.</text>
</comment>
<dbReference type="PROSITE" id="PS51077">
    <property type="entry name" value="HTH_ICLR"/>
    <property type="match status" value="1"/>
</dbReference>
<dbReference type="SMART" id="SM00346">
    <property type="entry name" value="HTH_ICLR"/>
    <property type="match status" value="1"/>
</dbReference>
<reference evidence="7 8" key="1">
    <citation type="submission" date="2018-07" db="EMBL/GenBank/DDBJ databases">
        <title>Genome sequence of Rhodococcus rhodnii ATCC 35071 from Rhodnius prolixus.</title>
        <authorList>
            <person name="Patel V."/>
            <person name="Vogel K.J."/>
        </authorList>
    </citation>
    <scope>NUCLEOTIDE SEQUENCE [LARGE SCALE GENOMIC DNA]</scope>
    <source>
        <strain evidence="7 8">ATCC 35071</strain>
    </source>
</reference>
<dbReference type="AlphaFoldDB" id="A0A6P2CC67"/>
<dbReference type="PANTHER" id="PTHR30136">
    <property type="entry name" value="HELIX-TURN-HELIX TRANSCRIPTIONAL REGULATOR, ICLR FAMILY"/>
    <property type="match status" value="1"/>
</dbReference>